<evidence type="ECO:0000256" key="10">
    <source>
        <dbReference type="ARBA" id="ARBA00048778"/>
    </source>
</evidence>
<name>A0AAD5Y2Q8_9FUNG</name>
<evidence type="ECO:0000256" key="2">
    <source>
        <dbReference type="ARBA" id="ARBA00006914"/>
    </source>
</evidence>
<dbReference type="SMART" id="SM00382">
    <property type="entry name" value="AAA"/>
    <property type="match status" value="1"/>
</dbReference>
<feature type="compositionally biased region" description="Basic and acidic residues" evidence="11">
    <location>
        <begin position="112"/>
        <end position="132"/>
    </location>
</feature>
<dbReference type="PANTHER" id="PTHR23077">
    <property type="entry name" value="AAA-FAMILY ATPASE"/>
    <property type="match status" value="1"/>
</dbReference>
<dbReference type="EMBL" id="JADGKB010000166">
    <property type="protein sequence ID" value="KAJ3251809.1"/>
    <property type="molecule type" value="Genomic_DNA"/>
</dbReference>
<keyword evidence="3" id="KW-0962">Peroxisome biogenesis</keyword>
<proteinExistence type="inferred from homology"/>
<evidence type="ECO:0000313" key="14">
    <source>
        <dbReference type="Proteomes" id="UP001210925"/>
    </source>
</evidence>
<dbReference type="InterPro" id="IPR050168">
    <property type="entry name" value="AAA_ATPase_domain"/>
</dbReference>
<accession>A0AAD5Y2Q8</accession>
<reference evidence="13" key="1">
    <citation type="submission" date="2020-05" db="EMBL/GenBank/DDBJ databases">
        <title>Phylogenomic resolution of chytrid fungi.</title>
        <authorList>
            <person name="Stajich J.E."/>
            <person name="Amses K."/>
            <person name="Simmons R."/>
            <person name="Seto K."/>
            <person name="Myers J."/>
            <person name="Bonds A."/>
            <person name="Quandt C.A."/>
            <person name="Barry K."/>
            <person name="Liu P."/>
            <person name="Grigoriev I."/>
            <person name="Longcore J.E."/>
            <person name="James T.Y."/>
        </authorList>
    </citation>
    <scope>NUCLEOTIDE SEQUENCE</scope>
    <source>
        <strain evidence="13">PLAUS21</strain>
    </source>
</reference>
<dbReference type="InterPro" id="IPR027417">
    <property type="entry name" value="P-loop_NTPase"/>
</dbReference>
<evidence type="ECO:0000256" key="9">
    <source>
        <dbReference type="ARBA" id="ARBA00034920"/>
    </source>
</evidence>
<evidence type="ECO:0000259" key="12">
    <source>
        <dbReference type="SMART" id="SM00382"/>
    </source>
</evidence>
<comment type="subcellular location">
    <subcellularLocation>
        <location evidence="1">Membrane</location>
    </subcellularLocation>
</comment>
<evidence type="ECO:0000256" key="5">
    <source>
        <dbReference type="ARBA" id="ARBA00022801"/>
    </source>
</evidence>
<dbReference type="SUPFAM" id="SSF52540">
    <property type="entry name" value="P-loop containing nucleoside triphosphate hydrolases"/>
    <property type="match status" value="1"/>
</dbReference>
<keyword evidence="6" id="KW-0067">ATP-binding</keyword>
<dbReference type="Gene3D" id="3.40.50.300">
    <property type="entry name" value="P-loop containing nucleotide triphosphate hydrolases"/>
    <property type="match status" value="1"/>
</dbReference>
<dbReference type="GO" id="GO:0016887">
    <property type="term" value="F:ATP hydrolysis activity"/>
    <property type="evidence" value="ECO:0007669"/>
    <property type="project" value="InterPro"/>
</dbReference>
<feature type="compositionally biased region" description="Basic and acidic residues" evidence="11">
    <location>
        <begin position="32"/>
        <end position="90"/>
    </location>
</feature>
<dbReference type="GO" id="GO:0005778">
    <property type="term" value="C:peroxisomal membrane"/>
    <property type="evidence" value="ECO:0007669"/>
    <property type="project" value="TreeGrafter"/>
</dbReference>
<keyword evidence="5" id="KW-0378">Hydrolase</keyword>
<evidence type="ECO:0000313" key="13">
    <source>
        <dbReference type="EMBL" id="KAJ3251809.1"/>
    </source>
</evidence>
<sequence>MRVLQPKPVNIPTKKAKGKKGNNPTKKPIKTAIKEPIKTKAIDSDLRNSDYKDSDLQNSDCKDSDLQNSDYKDSDLQNSDYKDPNYKDSEFNDPWGILQATRETKTVSTPQSKEKSDNGISTEKEFKDGSDTEEIKDKSEAYELKLFENDYVMLLPIKLVVQVKIIDFGIYLDYNYKLDSFLYKKVLHEFKECEKILVYSLARNPDLQELYKEICGQVVFNGVMIFTGNNGYKLKTKTQSLVTRNTVLEYKGILKPVKSKLDGKYLLEKVFDETQAHVVCHLERIDLIEKEYLSLFDEITETEIPNQEKRQEILKQFIDHVDYKRIAVQTAGMTEKELKKLVENAKIDLKKNILTKHKTIVDKLFPEQLDDPIVKHLKTNEKYNEFIETVEPVLQTNDLISSAIQLKQSSQTAKIPNVQWKDVGGLEHVKKTIIETIKLPLDNPHFFDGMQKRSGILLYGPPGTGKTLIAKAVATTLQLNFFSIKGPQLLNQYVGESEKNVRMVFERAREAKPCIIFFDELDSLAPKRGGSGDGGGVMDRIVSQLLAELDGCGGSDVFCIGATNRPDLLDSALLRPGRFDKLVYLGPSDFDIESFTSKIPDGFTGADYYALSSRAFMNAIKRRIKVIDQERGDFSPKKYMEKVGDEGKVVVHEQDFADALVGLEPSVGREEMKRYESIRRQFEPVKDKGKKPM</sequence>
<comment type="caution">
    <text evidence="13">The sequence shown here is derived from an EMBL/GenBank/DDBJ whole genome shotgun (WGS) entry which is preliminary data.</text>
</comment>
<evidence type="ECO:0000256" key="11">
    <source>
        <dbReference type="SAM" id="MobiDB-lite"/>
    </source>
</evidence>
<feature type="domain" description="AAA+ ATPase" evidence="12">
    <location>
        <begin position="452"/>
        <end position="589"/>
    </location>
</feature>
<evidence type="ECO:0000256" key="4">
    <source>
        <dbReference type="ARBA" id="ARBA00022741"/>
    </source>
</evidence>
<dbReference type="InterPro" id="IPR003959">
    <property type="entry name" value="ATPase_AAA_core"/>
</dbReference>
<evidence type="ECO:0000256" key="7">
    <source>
        <dbReference type="ARBA" id="ARBA00023136"/>
    </source>
</evidence>
<evidence type="ECO:0000256" key="6">
    <source>
        <dbReference type="ARBA" id="ARBA00022840"/>
    </source>
</evidence>
<evidence type="ECO:0000256" key="8">
    <source>
        <dbReference type="ARBA" id="ARBA00034811"/>
    </source>
</evidence>
<dbReference type="PANTHER" id="PTHR23077:SF9">
    <property type="entry name" value="PEROXISOMAL ATPASE PEX6"/>
    <property type="match status" value="1"/>
</dbReference>
<evidence type="ECO:0000256" key="1">
    <source>
        <dbReference type="ARBA" id="ARBA00004370"/>
    </source>
</evidence>
<keyword evidence="7" id="KW-0472">Membrane</keyword>
<dbReference type="FunFam" id="3.40.50.300:FF:000109">
    <property type="entry name" value="Peroxisomal biogenesis factor 6"/>
    <property type="match status" value="1"/>
</dbReference>
<feature type="region of interest" description="Disordered" evidence="11">
    <location>
        <begin position="1"/>
        <end position="132"/>
    </location>
</feature>
<dbReference type="Pfam" id="PF00004">
    <property type="entry name" value="AAA"/>
    <property type="match status" value="1"/>
</dbReference>
<dbReference type="GO" id="GO:0005524">
    <property type="term" value="F:ATP binding"/>
    <property type="evidence" value="ECO:0007669"/>
    <property type="project" value="UniProtKB-KW"/>
</dbReference>
<evidence type="ECO:0000256" key="3">
    <source>
        <dbReference type="ARBA" id="ARBA00022593"/>
    </source>
</evidence>
<dbReference type="SUPFAM" id="SSF141571">
    <property type="entry name" value="Pentapeptide repeat-like"/>
    <property type="match status" value="1"/>
</dbReference>
<comment type="similarity">
    <text evidence="2">Belongs to the AAA ATPase family.</text>
</comment>
<dbReference type="Gene3D" id="2.160.20.80">
    <property type="entry name" value="E3 ubiquitin-protein ligase SopA"/>
    <property type="match status" value="1"/>
</dbReference>
<keyword evidence="14" id="KW-1185">Reference proteome</keyword>
<keyword evidence="4" id="KW-0547">Nucleotide-binding</keyword>
<dbReference type="Gene3D" id="6.10.20.150">
    <property type="match status" value="1"/>
</dbReference>
<dbReference type="InterPro" id="IPR003593">
    <property type="entry name" value="AAA+_ATPase"/>
</dbReference>
<protein>
    <recommendedName>
        <fullName evidence="8">Peroxisomal ATPase PEX6</fullName>
    </recommendedName>
    <alternativeName>
        <fullName evidence="9">Peroxin-6</fullName>
    </alternativeName>
</protein>
<dbReference type="GO" id="GO:0005829">
    <property type="term" value="C:cytosol"/>
    <property type="evidence" value="ECO:0007669"/>
    <property type="project" value="TreeGrafter"/>
</dbReference>
<dbReference type="GO" id="GO:0016558">
    <property type="term" value="P:protein import into peroxisome matrix"/>
    <property type="evidence" value="ECO:0007669"/>
    <property type="project" value="TreeGrafter"/>
</dbReference>
<organism evidence="13 14">
    <name type="scientific">Boothiomyces macroporosus</name>
    <dbReference type="NCBI Taxonomy" id="261099"/>
    <lineage>
        <taxon>Eukaryota</taxon>
        <taxon>Fungi</taxon>
        <taxon>Fungi incertae sedis</taxon>
        <taxon>Chytridiomycota</taxon>
        <taxon>Chytridiomycota incertae sedis</taxon>
        <taxon>Chytridiomycetes</taxon>
        <taxon>Rhizophydiales</taxon>
        <taxon>Terramycetaceae</taxon>
        <taxon>Boothiomyces</taxon>
    </lineage>
</organism>
<comment type="catalytic activity">
    <reaction evidence="10">
        <text>ATP + H2O = ADP + phosphate + H(+)</text>
        <dbReference type="Rhea" id="RHEA:13065"/>
        <dbReference type="ChEBI" id="CHEBI:15377"/>
        <dbReference type="ChEBI" id="CHEBI:15378"/>
        <dbReference type="ChEBI" id="CHEBI:30616"/>
        <dbReference type="ChEBI" id="CHEBI:43474"/>
        <dbReference type="ChEBI" id="CHEBI:456216"/>
    </reaction>
    <physiologicalReaction direction="left-to-right" evidence="10">
        <dbReference type="Rhea" id="RHEA:13066"/>
    </physiologicalReaction>
</comment>
<dbReference type="Proteomes" id="UP001210925">
    <property type="component" value="Unassembled WGS sequence"/>
</dbReference>
<dbReference type="AlphaFoldDB" id="A0AAD5Y2Q8"/>
<gene>
    <name evidence="13" type="primary">PEX6_1</name>
    <name evidence="13" type="ORF">HK103_002052</name>
</gene>